<reference evidence="21 22" key="1">
    <citation type="submission" date="2020-02" db="EMBL/GenBank/DDBJ databases">
        <title>Out from the shadows clarifying the taxonomy of the family Cryomorphaceae and related taxa by utilizing the GTDB taxonomic framework.</title>
        <authorList>
            <person name="Bowman J.P."/>
        </authorList>
    </citation>
    <scope>NUCLEOTIDE SEQUENCE [LARGE SCALE GENOMIC DNA]</scope>
    <source>
        <strain evidence="21 22">QSSC 1-22</strain>
    </source>
</reference>
<dbReference type="GO" id="GO:0046983">
    <property type="term" value="F:protein dimerization activity"/>
    <property type="evidence" value="ECO:0007669"/>
    <property type="project" value="InterPro"/>
</dbReference>
<evidence type="ECO:0000256" key="12">
    <source>
        <dbReference type="ARBA" id="ARBA00022777"/>
    </source>
</evidence>
<keyword evidence="22" id="KW-1185">Reference proteome</keyword>
<evidence type="ECO:0000259" key="20">
    <source>
        <dbReference type="PROSITE" id="PS50109"/>
    </source>
</evidence>
<dbReference type="AlphaFoldDB" id="A0A7K3WQ84"/>
<dbReference type="GO" id="GO:0051539">
    <property type="term" value="F:4 iron, 4 sulfur cluster binding"/>
    <property type="evidence" value="ECO:0007669"/>
    <property type="project" value="UniProtKB-KW"/>
</dbReference>
<dbReference type="Pfam" id="PF07730">
    <property type="entry name" value="HisKA_3"/>
    <property type="match status" value="1"/>
</dbReference>
<keyword evidence="6" id="KW-0004">4Fe-4S</keyword>
<evidence type="ECO:0000256" key="4">
    <source>
        <dbReference type="ARBA" id="ARBA00012438"/>
    </source>
</evidence>
<dbReference type="PANTHER" id="PTHR24421">
    <property type="entry name" value="NITRATE/NITRITE SENSOR PROTEIN NARX-RELATED"/>
    <property type="match status" value="1"/>
</dbReference>
<feature type="transmembrane region" description="Helical" evidence="19">
    <location>
        <begin position="12"/>
        <end position="33"/>
    </location>
</feature>
<evidence type="ECO:0000256" key="9">
    <source>
        <dbReference type="ARBA" id="ARBA00022679"/>
    </source>
</evidence>
<comment type="subcellular location">
    <subcellularLocation>
        <location evidence="3">Cytoplasm</location>
    </subcellularLocation>
</comment>
<evidence type="ECO:0000256" key="1">
    <source>
        <dbReference type="ARBA" id="ARBA00000085"/>
    </source>
</evidence>
<evidence type="ECO:0000256" key="13">
    <source>
        <dbReference type="ARBA" id="ARBA00022840"/>
    </source>
</evidence>
<evidence type="ECO:0000256" key="14">
    <source>
        <dbReference type="ARBA" id="ARBA00023004"/>
    </source>
</evidence>
<dbReference type="InterPro" id="IPR011712">
    <property type="entry name" value="Sig_transdc_His_kin_sub3_dim/P"/>
</dbReference>
<keyword evidence="9" id="KW-0808">Transferase</keyword>
<dbReference type="InterPro" id="IPR036890">
    <property type="entry name" value="HATPase_C_sf"/>
</dbReference>
<dbReference type="Gene3D" id="3.30.565.10">
    <property type="entry name" value="Histidine kinase-like ATPase, C-terminal domain"/>
    <property type="match status" value="1"/>
</dbReference>
<comment type="cofactor">
    <cofactor evidence="2">
        <name>[4Fe-4S] cluster</name>
        <dbReference type="ChEBI" id="CHEBI:49883"/>
    </cofactor>
</comment>
<evidence type="ECO:0000256" key="5">
    <source>
        <dbReference type="ARBA" id="ARBA00017322"/>
    </source>
</evidence>
<gene>
    <name evidence="21" type="ORF">G3O08_09050</name>
</gene>
<dbReference type="EC" id="2.7.13.3" evidence="4"/>
<proteinExistence type="predicted"/>
<evidence type="ECO:0000256" key="19">
    <source>
        <dbReference type="SAM" id="Phobius"/>
    </source>
</evidence>
<dbReference type="GO" id="GO:0016020">
    <property type="term" value="C:membrane"/>
    <property type="evidence" value="ECO:0007669"/>
    <property type="project" value="InterPro"/>
</dbReference>
<keyword evidence="16" id="KW-0411">Iron-sulfur</keyword>
<dbReference type="SMART" id="SM00387">
    <property type="entry name" value="HATPase_c"/>
    <property type="match status" value="1"/>
</dbReference>
<evidence type="ECO:0000256" key="3">
    <source>
        <dbReference type="ARBA" id="ARBA00004496"/>
    </source>
</evidence>
<dbReference type="Pfam" id="PF02518">
    <property type="entry name" value="HATPase_c"/>
    <property type="match status" value="1"/>
</dbReference>
<keyword evidence="12 21" id="KW-0418">Kinase</keyword>
<dbReference type="PROSITE" id="PS50109">
    <property type="entry name" value="HIS_KIN"/>
    <property type="match status" value="1"/>
</dbReference>
<dbReference type="PRINTS" id="PR00344">
    <property type="entry name" value="BCTRLSENSOR"/>
</dbReference>
<keyword evidence="19" id="KW-0472">Membrane</keyword>
<dbReference type="InterPro" id="IPR003594">
    <property type="entry name" value="HATPase_dom"/>
</dbReference>
<evidence type="ECO:0000256" key="18">
    <source>
        <dbReference type="ARBA" id="ARBA00030800"/>
    </source>
</evidence>
<feature type="domain" description="Histidine kinase" evidence="20">
    <location>
        <begin position="69"/>
        <end position="258"/>
    </location>
</feature>
<keyword evidence="10" id="KW-0479">Metal-binding</keyword>
<evidence type="ECO:0000256" key="15">
    <source>
        <dbReference type="ARBA" id="ARBA00023012"/>
    </source>
</evidence>
<evidence type="ECO:0000256" key="10">
    <source>
        <dbReference type="ARBA" id="ARBA00022723"/>
    </source>
</evidence>
<evidence type="ECO:0000313" key="22">
    <source>
        <dbReference type="Proteomes" id="UP000486602"/>
    </source>
</evidence>
<dbReference type="GO" id="GO:0005737">
    <property type="term" value="C:cytoplasm"/>
    <property type="evidence" value="ECO:0007669"/>
    <property type="project" value="UniProtKB-SubCell"/>
</dbReference>
<organism evidence="21 22">
    <name type="scientific">Cryomorpha ignava</name>
    <dbReference type="NCBI Taxonomy" id="101383"/>
    <lineage>
        <taxon>Bacteria</taxon>
        <taxon>Pseudomonadati</taxon>
        <taxon>Bacteroidota</taxon>
        <taxon>Flavobacteriia</taxon>
        <taxon>Flavobacteriales</taxon>
        <taxon>Cryomorphaceae</taxon>
        <taxon>Cryomorpha</taxon>
    </lineage>
</organism>
<evidence type="ECO:0000313" key="21">
    <source>
        <dbReference type="EMBL" id="NEN23648.1"/>
    </source>
</evidence>
<keyword evidence="8" id="KW-0597">Phosphoprotein</keyword>
<dbReference type="InterPro" id="IPR004358">
    <property type="entry name" value="Sig_transdc_His_kin-like_C"/>
</dbReference>
<keyword evidence="7" id="KW-0963">Cytoplasm</keyword>
<sequence length="261" mass="29335">MNINEGDVLFFTLMGTILFVLMVGFFFAFVLMYRRRQLEFENERLVMEQEFSEELLRTQLELSEQVMRNISEEIHDNIGQTLTVAKLNLNAMSDTDYKEHAKNAKDLITRSLQDLRNLSKTLNGDYILREGLQNAIAREVDVINASGELNCSFDGEIPANWLTPNSEIILFRCVQEALSNALKHAQAGRIKVVAVMMQDLLTLEIQDDGVGFEETEETTKGVGMGSMTKRIGMLGGEFAIESGKGSGTKVLIKLPRFKANV</sequence>
<evidence type="ECO:0000256" key="8">
    <source>
        <dbReference type="ARBA" id="ARBA00022553"/>
    </source>
</evidence>
<evidence type="ECO:0000256" key="11">
    <source>
        <dbReference type="ARBA" id="ARBA00022741"/>
    </source>
</evidence>
<keyword evidence="15" id="KW-0902">Two-component regulatory system</keyword>
<dbReference type="EMBL" id="JAAGVY010000013">
    <property type="protein sequence ID" value="NEN23648.1"/>
    <property type="molecule type" value="Genomic_DNA"/>
</dbReference>
<name>A0A7K3WQ84_9FLAO</name>
<dbReference type="Proteomes" id="UP000486602">
    <property type="component" value="Unassembled WGS sequence"/>
</dbReference>
<keyword evidence="14" id="KW-0408">Iron</keyword>
<dbReference type="CDD" id="cd16917">
    <property type="entry name" value="HATPase_UhpB-NarQ-NarX-like"/>
    <property type="match status" value="1"/>
</dbReference>
<dbReference type="GO" id="GO:0000155">
    <property type="term" value="F:phosphorelay sensor kinase activity"/>
    <property type="evidence" value="ECO:0007669"/>
    <property type="project" value="InterPro"/>
</dbReference>
<keyword evidence="13" id="KW-0067">ATP-binding</keyword>
<evidence type="ECO:0000256" key="16">
    <source>
        <dbReference type="ARBA" id="ARBA00023014"/>
    </source>
</evidence>
<protein>
    <recommendedName>
        <fullName evidence="5">Oxygen sensor histidine kinase NreB</fullName>
        <ecNumber evidence="4">2.7.13.3</ecNumber>
    </recommendedName>
    <alternativeName>
        <fullName evidence="18">Nitrogen regulation protein B</fullName>
    </alternativeName>
</protein>
<evidence type="ECO:0000256" key="2">
    <source>
        <dbReference type="ARBA" id="ARBA00001966"/>
    </source>
</evidence>
<dbReference type="PANTHER" id="PTHR24421:SF10">
    <property type="entry name" value="NITRATE_NITRITE SENSOR PROTEIN NARQ"/>
    <property type="match status" value="1"/>
</dbReference>
<dbReference type="GO" id="GO:0046872">
    <property type="term" value="F:metal ion binding"/>
    <property type="evidence" value="ECO:0007669"/>
    <property type="project" value="UniProtKB-KW"/>
</dbReference>
<comment type="function">
    <text evidence="17">Member of the two-component regulatory system NreB/NreC involved in the control of dissimilatory nitrate/nitrite reduction in response to oxygen. NreB functions as a direct oxygen sensor histidine kinase which is autophosphorylated, in the absence of oxygen, probably at the conserved histidine residue, and transfers its phosphate group probably to a conserved aspartate residue of NreC. NreB/NreC activates the expression of the nitrate (narGHJI) and nitrite (nir) reductase operons, as well as the putative nitrate transporter gene narT.</text>
</comment>
<evidence type="ECO:0000256" key="17">
    <source>
        <dbReference type="ARBA" id="ARBA00024827"/>
    </source>
</evidence>
<keyword evidence="19" id="KW-1133">Transmembrane helix</keyword>
<evidence type="ECO:0000256" key="6">
    <source>
        <dbReference type="ARBA" id="ARBA00022485"/>
    </source>
</evidence>
<dbReference type="GO" id="GO:0005524">
    <property type="term" value="F:ATP binding"/>
    <property type="evidence" value="ECO:0007669"/>
    <property type="project" value="UniProtKB-KW"/>
</dbReference>
<keyword evidence="11" id="KW-0547">Nucleotide-binding</keyword>
<dbReference type="SUPFAM" id="SSF55874">
    <property type="entry name" value="ATPase domain of HSP90 chaperone/DNA topoisomerase II/histidine kinase"/>
    <property type="match status" value="1"/>
</dbReference>
<comment type="caution">
    <text evidence="21">The sequence shown here is derived from an EMBL/GenBank/DDBJ whole genome shotgun (WGS) entry which is preliminary data.</text>
</comment>
<evidence type="ECO:0000256" key="7">
    <source>
        <dbReference type="ARBA" id="ARBA00022490"/>
    </source>
</evidence>
<keyword evidence="19" id="KW-0812">Transmembrane</keyword>
<dbReference type="InterPro" id="IPR005467">
    <property type="entry name" value="His_kinase_dom"/>
</dbReference>
<dbReference type="Gene3D" id="1.20.5.1930">
    <property type="match status" value="1"/>
</dbReference>
<accession>A0A7K3WQ84</accession>
<dbReference type="RefSeq" id="WP_163285042.1">
    <property type="nucleotide sequence ID" value="NZ_JAAGVY010000013.1"/>
</dbReference>
<dbReference type="InterPro" id="IPR050482">
    <property type="entry name" value="Sensor_HK_TwoCompSys"/>
</dbReference>
<comment type="catalytic activity">
    <reaction evidence="1">
        <text>ATP + protein L-histidine = ADP + protein N-phospho-L-histidine.</text>
        <dbReference type="EC" id="2.7.13.3"/>
    </reaction>
</comment>